<organism evidence="8 20">
    <name type="scientific">Phytophthora fragariae</name>
    <dbReference type="NCBI Taxonomy" id="53985"/>
    <lineage>
        <taxon>Eukaryota</taxon>
        <taxon>Sar</taxon>
        <taxon>Stramenopiles</taxon>
        <taxon>Oomycota</taxon>
        <taxon>Peronosporomycetes</taxon>
        <taxon>Peronosporales</taxon>
        <taxon>Peronosporaceae</taxon>
        <taxon>Phytophthora</taxon>
    </lineage>
</organism>
<dbReference type="SUPFAM" id="SSF57903">
    <property type="entry name" value="FYVE/PHD zinc finger"/>
    <property type="match status" value="1"/>
</dbReference>
<evidence type="ECO:0000313" key="5">
    <source>
        <dbReference type="EMBL" id="KAE8931442.1"/>
    </source>
</evidence>
<dbReference type="GO" id="GO:0008270">
    <property type="term" value="F:zinc ion binding"/>
    <property type="evidence" value="ECO:0007669"/>
    <property type="project" value="UniProtKB-KW"/>
</dbReference>
<feature type="compositionally biased region" description="Pro residues" evidence="4">
    <location>
        <begin position="237"/>
        <end position="246"/>
    </location>
</feature>
<dbReference type="Proteomes" id="UP000433483">
    <property type="component" value="Unassembled WGS sequence"/>
</dbReference>
<feature type="compositionally biased region" description="Low complexity" evidence="4">
    <location>
        <begin position="260"/>
        <end position="272"/>
    </location>
</feature>
<evidence type="ECO:0000313" key="20">
    <source>
        <dbReference type="Proteomes" id="UP000441208"/>
    </source>
</evidence>
<evidence type="ECO:0000313" key="23">
    <source>
        <dbReference type="Proteomes" id="UP000486351"/>
    </source>
</evidence>
<keyword evidence="2" id="KW-0863">Zinc-finger</keyword>
<dbReference type="Proteomes" id="UP000488956">
    <property type="component" value="Unassembled WGS sequence"/>
</dbReference>
<dbReference type="EMBL" id="QXGF01001241">
    <property type="protein sequence ID" value="KAE8931442.1"/>
    <property type="molecule type" value="Genomic_DNA"/>
</dbReference>
<comment type="caution">
    <text evidence="8">The sequence shown here is derived from an EMBL/GenBank/DDBJ whole genome shotgun (WGS) entry which is preliminary data.</text>
</comment>
<evidence type="ECO:0008006" key="25">
    <source>
        <dbReference type="Google" id="ProtNLM"/>
    </source>
</evidence>
<evidence type="ECO:0000313" key="22">
    <source>
        <dbReference type="Proteomes" id="UP000476176"/>
    </source>
</evidence>
<dbReference type="Proteomes" id="UP000476176">
    <property type="component" value="Unassembled WGS sequence"/>
</dbReference>
<evidence type="ECO:0000313" key="11">
    <source>
        <dbReference type="EMBL" id="KAE9209902.1"/>
    </source>
</evidence>
<dbReference type="EMBL" id="QXGB01000809">
    <property type="protein sequence ID" value="KAE9203789.1"/>
    <property type="molecule type" value="Genomic_DNA"/>
</dbReference>
<sequence length="802" mass="90048">MAEDIYRRFLEAPLRLKARKPSPSPPSTPPPSTQQYDTSRPSPWGNSPAFSTRSKEVKKLRRKVAKIKISAADAVIPRDLDDELRVVDASHSESDVEKNPKASELKGKQVTAGAKSLPKKKKRVTRSVSMKDEETGAEFVDTPTKALKPPKRVRKYSRDLGSDKKAKTNAKEKEKKNCDTFSFNLEGAESEDEKEKKDPSLEAKTVSELTPRRRSSVTVTLPLRRSRRLQHFKAESPKPPAPPVQPPQQDEESADAAMLSAEATNAASVAASPDSALETTQTSEAEMSVDLVSGYCESLLSTDTISGCFFALSLNALRDTQLVLSSKSESSESNPFESVFTICIGIAECERLAQRSFPPKTPKLTPSKSPKSPSAEVSRPMRRISLKDVKKAKKTKKSVRFRSFDLSCLNLQYVEDEQVAIMVGQILTRYDTVMEYVETMIMRFESELDTPAAQTLRELARMMASPSELYSGIPSDRADVVDTSKGVYRRAYGGRDLYSQHEIRVCGEYFARQFASLLVPRTPLSSTPHFLQGVFSSLASSTIRFKLRVLFIESEDFGENVNGEEVVQSRVLLDEDGTAFPAMAPYEHQDLGAAIHWALQESYLYWSLVQPLATMMQPTESVVSTSEDLDEESPLRKYLDESAAEDLDHMEKYVLARRFLRFHLTKSWRRRLKDTDAAETWAAIEKVCTLVKRFRFEDEAHLYPLASVGEFIATLTCEEPTLQRMEELLQTFYEQKHGACALYPEPCMECHNMITREENPTSIRCTSCARRFHLGCLHLPDSFAQFANHYTCPACFLGRGGC</sequence>
<gene>
    <name evidence="13" type="ORF">PF001_g16579</name>
    <name evidence="12" type="ORF">PF002_g18567</name>
    <name evidence="11" type="ORF">PF004_g16335</name>
    <name evidence="10" type="ORF">PF005_g14035</name>
    <name evidence="9" type="ORF">PF006_g16355</name>
    <name evidence="8" type="ORF">PF007_g17424</name>
    <name evidence="14" type="ORF">PF008_g16823</name>
    <name evidence="5" type="ORF">PF009_g18502</name>
    <name evidence="7" type="ORF">PF010_g16911</name>
    <name evidence="6" type="ORF">PF011_g16197</name>
</gene>
<evidence type="ECO:0000313" key="10">
    <source>
        <dbReference type="EMBL" id="KAE9203789.1"/>
    </source>
</evidence>
<dbReference type="EMBL" id="QXGD01001228">
    <property type="protein sequence ID" value="KAE9211320.1"/>
    <property type="molecule type" value="Genomic_DNA"/>
</dbReference>
<keyword evidence="3" id="KW-0862">Zinc</keyword>
<evidence type="ECO:0000256" key="2">
    <source>
        <dbReference type="ARBA" id="ARBA00022771"/>
    </source>
</evidence>
<dbReference type="Proteomes" id="UP000429523">
    <property type="component" value="Unassembled WGS sequence"/>
</dbReference>
<evidence type="ECO:0000313" key="15">
    <source>
        <dbReference type="Proteomes" id="UP000429523"/>
    </source>
</evidence>
<proteinExistence type="predicted"/>
<dbReference type="Proteomes" id="UP000460718">
    <property type="component" value="Unassembled WGS sequence"/>
</dbReference>
<feature type="region of interest" description="Disordered" evidence="4">
    <location>
        <begin position="88"/>
        <end position="284"/>
    </location>
</feature>
<dbReference type="EMBL" id="QXGA01001132">
    <property type="protein sequence ID" value="KAE9128138.1"/>
    <property type="molecule type" value="Genomic_DNA"/>
</dbReference>
<feature type="compositionally biased region" description="Low complexity" evidence="4">
    <location>
        <begin position="362"/>
        <end position="374"/>
    </location>
</feature>
<dbReference type="InterPro" id="IPR011011">
    <property type="entry name" value="Znf_FYVE_PHD"/>
</dbReference>
<evidence type="ECO:0000256" key="4">
    <source>
        <dbReference type="SAM" id="MobiDB-lite"/>
    </source>
</evidence>
<evidence type="ECO:0000313" key="18">
    <source>
        <dbReference type="Proteomes" id="UP000440367"/>
    </source>
</evidence>
<dbReference type="EMBL" id="QXGE01001147">
    <property type="protein sequence ID" value="KAE9297049.1"/>
    <property type="molecule type" value="Genomic_DNA"/>
</dbReference>
<evidence type="ECO:0000313" key="6">
    <source>
        <dbReference type="EMBL" id="KAE8995747.1"/>
    </source>
</evidence>
<keyword evidence="1" id="KW-0479">Metal-binding</keyword>
<dbReference type="PROSITE" id="PS01359">
    <property type="entry name" value="ZF_PHD_1"/>
    <property type="match status" value="1"/>
</dbReference>
<dbReference type="Proteomes" id="UP000437068">
    <property type="component" value="Unassembled WGS sequence"/>
</dbReference>
<feature type="region of interest" description="Disordered" evidence="4">
    <location>
        <begin position="13"/>
        <end position="58"/>
    </location>
</feature>
<dbReference type="Proteomes" id="UP000441208">
    <property type="component" value="Unassembled WGS sequence"/>
</dbReference>
<evidence type="ECO:0000313" key="13">
    <source>
        <dbReference type="EMBL" id="KAE9297049.1"/>
    </source>
</evidence>
<feature type="compositionally biased region" description="Polar residues" evidence="4">
    <location>
        <begin position="34"/>
        <end position="52"/>
    </location>
</feature>
<evidence type="ECO:0000313" key="14">
    <source>
        <dbReference type="EMBL" id="KAE9325628.1"/>
    </source>
</evidence>
<evidence type="ECO:0000313" key="7">
    <source>
        <dbReference type="EMBL" id="KAE9094920.1"/>
    </source>
</evidence>
<accession>A0A6A3RFM6</accession>
<feature type="region of interest" description="Disordered" evidence="4">
    <location>
        <begin position="357"/>
        <end position="380"/>
    </location>
</feature>
<keyword evidence="16" id="KW-1185">Reference proteome</keyword>
<evidence type="ECO:0000313" key="19">
    <source>
        <dbReference type="Proteomes" id="UP000440732"/>
    </source>
</evidence>
<evidence type="ECO:0000313" key="16">
    <source>
        <dbReference type="Proteomes" id="UP000433483"/>
    </source>
</evidence>
<evidence type="ECO:0000313" key="21">
    <source>
        <dbReference type="Proteomes" id="UP000460718"/>
    </source>
</evidence>
<evidence type="ECO:0000256" key="3">
    <source>
        <dbReference type="ARBA" id="ARBA00022833"/>
    </source>
</evidence>
<dbReference type="Proteomes" id="UP000486351">
    <property type="component" value="Unassembled WGS sequence"/>
</dbReference>
<dbReference type="EMBL" id="QXFX01001187">
    <property type="protein sequence ID" value="KAE9094920.1"/>
    <property type="molecule type" value="Genomic_DNA"/>
</dbReference>
<dbReference type="CDD" id="cd15489">
    <property type="entry name" value="PHD_SF"/>
    <property type="match status" value="1"/>
</dbReference>
<dbReference type="EMBL" id="QXFZ01001179">
    <property type="protein sequence ID" value="KAE9095316.1"/>
    <property type="molecule type" value="Genomic_DNA"/>
</dbReference>
<dbReference type="EMBL" id="QXFW01001144">
    <property type="protein sequence ID" value="KAE8995747.1"/>
    <property type="molecule type" value="Genomic_DNA"/>
</dbReference>
<dbReference type="InterPro" id="IPR019786">
    <property type="entry name" value="Zinc_finger_PHD-type_CS"/>
</dbReference>
<reference evidence="15 16" key="1">
    <citation type="submission" date="2018-08" db="EMBL/GenBank/DDBJ databases">
        <title>Genomic investigation of the strawberry pathogen Phytophthora fragariae indicates pathogenicity is determined by transcriptional variation in three key races.</title>
        <authorList>
            <person name="Adams T.M."/>
            <person name="Armitage A.D."/>
            <person name="Sobczyk M.K."/>
            <person name="Bates H.J."/>
            <person name="Dunwell J.M."/>
            <person name="Nellist C.F."/>
            <person name="Harrison R.J."/>
        </authorList>
    </citation>
    <scope>NUCLEOTIDE SEQUENCE [LARGE SCALE GENOMIC DNA]</scope>
    <source>
        <strain evidence="13 17">A4</strain>
        <strain evidence="12 18">BC-1</strain>
        <strain evidence="11 22">BC-23</strain>
        <strain evidence="10 16">NOV-27</strain>
        <strain evidence="9 19">NOV-5</strain>
        <strain evidence="8 20">NOV-71</strain>
        <strain evidence="14 23">NOV-77</strain>
        <strain evidence="5 15">NOV-9</strain>
        <strain evidence="7 24">ONT-3</strain>
        <strain evidence="6 21">SCRP245</strain>
    </source>
</reference>
<dbReference type="Proteomes" id="UP000440732">
    <property type="component" value="Unassembled WGS sequence"/>
</dbReference>
<dbReference type="OrthoDB" id="79588at2759"/>
<evidence type="ECO:0000313" key="9">
    <source>
        <dbReference type="EMBL" id="KAE9128138.1"/>
    </source>
</evidence>
<feature type="compositionally biased region" description="Basic and acidic residues" evidence="4">
    <location>
        <begin position="156"/>
        <end position="178"/>
    </location>
</feature>
<dbReference type="EMBL" id="QXFY01001177">
    <property type="protein sequence ID" value="KAE9325628.1"/>
    <property type="molecule type" value="Genomic_DNA"/>
</dbReference>
<dbReference type="Proteomes" id="UP000440367">
    <property type="component" value="Unassembled WGS sequence"/>
</dbReference>
<evidence type="ECO:0000313" key="8">
    <source>
        <dbReference type="EMBL" id="KAE9095316.1"/>
    </source>
</evidence>
<dbReference type="AlphaFoldDB" id="A0A6A3RFM6"/>
<evidence type="ECO:0000313" key="12">
    <source>
        <dbReference type="EMBL" id="KAE9211320.1"/>
    </source>
</evidence>
<feature type="compositionally biased region" description="Basic and acidic residues" evidence="4">
    <location>
        <begin position="88"/>
        <end position="107"/>
    </location>
</feature>
<feature type="compositionally biased region" description="Pro residues" evidence="4">
    <location>
        <begin position="22"/>
        <end position="32"/>
    </location>
</feature>
<name>A0A6A3RFM6_9STRA</name>
<protein>
    <recommendedName>
        <fullName evidence="25">Zinc finger PHD-type domain-containing protein</fullName>
    </recommendedName>
</protein>
<evidence type="ECO:0000256" key="1">
    <source>
        <dbReference type="ARBA" id="ARBA00022723"/>
    </source>
</evidence>
<evidence type="ECO:0000313" key="17">
    <source>
        <dbReference type="Proteomes" id="UP000437068"/>
    </source>
</evidence>
<dbReference type="EMBL" id="QXGC01001152">
    <property type="protein sequence ID" value="KAE9209902.1"/>
    <property type="molecule type" value="Genomic_DNA"/>
</dbReference>
<evidence type="ECO:0000313" key="24">
    <source>
        <dbReference type="Proteomes" id="UP000488956"/>
    </source>
</evidence>